<sequence length="54" mass="5829">MRRSSRSGKGKKAGSSEVGEEKPPDSSLDEEELEIREEGGGLAARSGKLKVEQR</sequence>
<reference evidence="2" key="4">
    <citation type="submission" date="2019-03" db="UniProtKB">
        <authorList>
            <consortium name="EnsemblPlants"/>
        </authorList>
    </citation>
    <scope>IDENTIFICATION</scope>
</reference>
<reference evidence="2" key="3">
    <citation type="journal article" date="2017" name="Nature">
        <title>Genome sequence of the progenitor of the wheat D genome Aegilops tauschii.</title>
        <authorList>
            <person name="Luo M.C."/>
            <person name="Gu Y.Q."/>
            <person name="Puiu D."/>
            <person name="Wang H."/>
            <person name="Twardziok S.O."/>
            <person name="Deal K.R."/>
            <person name="Huo N."/>
            <person name="Zhu T."/>
            <person name="Wang L."/>
            <person name="Wang Y."/>
            <person name="McGuire P.E."/>
            <person name="Liu S."/>
            <person name="Long H."/>
            <person name="Ramasamy R.K."/>
            <person name="Rodriguez J.C."/>
            <person name="Van S.L."/>
            <person name="Yuan L."/>
            <person name="Wang Z."/>
            <person name="Xia Z."/>
            <person name="Xiao L."/>
            <person name="Anderson O.D."/>
            <person name="Ouyang S."/>
            <person name="Liang Y."/>
            <person name="Zimin A.V."/>
            <person name="Pertea G."/>
            <person name="Qi P."/>
            <person name="Bennetzen J.L."/>
            <person name="Dai X."/>
            <person name="Dawson M.W."/>
            <person name="Muller H.G."/>
            <person name="Kugler K."/>
            <person name="Rivarola-Duarte L."/>
            <person name="Spannagl M."/>
            <person name="Mayer K.F.X."/>
            <person name="Lu F.H."/>
            <person name="Bevan M.W."/>
            <person name="Leroy P."/>
            <person name="Li P."/>
            <person name="You F.M."/>
            <person name="Sun Q."/>
            <person name="Liu Z."/>
            <person name="Lyons E."/>
            <person name="Wicker T."/>
            <person name="Salzberg S.L."/>
            <person name="Devos K.M."/>
            <person name="Dvorak J."/>
        </authorList>
    </citation>
    <scope>NUCLEOTIDE SEQUENCE [LARGE SCALE GENOMIC DNA]</scope>
    <source>
        <strain evidence="2">cv. AL8/78</strain>
    </source>
</reference>
<dbReference type="Proteomes" id="UP000015105">
    <property type="component" value="Chromosome 1D"/>
</dbReference>
<keyword evidence="3" id="KW-1185">Reference proteome</keyword>
<protein>
    <submittedName>
        <fullName evidence="2">Uncharacterized protein</fullName>
    </submittedName>
</protein>
<dbReference type="EnsemblPlants" id="AET1Gv20214900.13">
    <property type="protein sequence ID" value="AET1Gv20214900.13"/>
    <property type="gene ID" value="AET1Gv20214900"/>
</dbReference>
<feature type="compositionally biased region" description="Basic residues" evidence="1">
    <location>
        <begin position="1"/>
        <end position="12"/>
    </location>
</feature>
<name>A0A452XYE5_AEGTS</name>
<dbReference type="AlphaFoldDB" id="A0A452XYE5"/>
<evidence type="ECO:0000313" key="2">
    <source>
        <dbReference type="EnsemblPlants" id="AET1Gv20214900.13"/>
    </source>
</evidence>
<reference evidence="2" key="5">
    <citation type="journal article" date="2021" name="G3 (Bethesda)">
        <title>Aegilops tauschii genome assembly Aet v5.0 features greater sequence contiguity and improved annotation.</title>
        <authorList>
            <person name="Wang L."/>
            <person name="Zhu T."/>
            <person name="Rodriguez J.C."/>
            <person name="Deal K.R."/>
            <person name="Dubcovsky J."/>
            <person name="McGuire P.E."/>
            <person name="Lux T."/>
            <person name="Spannagl M."/>
            <person name="Mayer K.F.X."/>
            <person name="Baldrich P."/>
            <person name="Meyers B.C."/>
            <person name="Huo N."/>
            <person name="Gu Y.Q."/>
            <person name="Zhou H."/>
            <person name="Devos K.M."/>
            <person name="Bennetzen J.L."/>
            <person name="Unver T."/>
            <person name="Budak H."/>
            <person name="Gulick P.J."/>
            <person name="Galiba G."/>
            <person name="Kalapos B."/>
            <person name="Nelson D.R."/>
            <person name="Li P."/>
            <person name="You F.M."/>
            <person name="Luo M.C."/>
            <person name="Dvorak J."/>
        </authorList>
    </citation>
    <scope>NUCLEOTIDE SEQUENCE [LARGE SCALE GENOMIC DNA]</scope>
    <source>
        <strain evidence="2">cv. AL8/78</strain>
    </source>
</reference>
<proteinExistence type="predicted"/>
<accession>A0A452XYE5</accession>
<dbReference type="Gramene" id="AET1Gv20214900.13">
    <property type="protein sequence ID" value="AET1Gv20214900.13"/>
    <property type="gene ID" value="AET1Gv20214900"/>
</dbReference>
<reference evidence="3" key="1">
    <citation type="journal article" date="2014" name="Science">
        <title>Ancient hybridizations among the ancestral genomes of bread wheat.</title>
        <authorList>
            <consortium name="International Wheat Genome Sequencing Consortium,"/>
            <person name="Marcussen T."/>
            <person name="Sandve S.R."/>
            <person name="Heier L."/>
            <person name="Spannagl M."/>
            <person name="Pfeifer M."/>
            <person name="Jakobsen K.S."/>
            <person name="Wulff B.B."/>
            <person name="Steuernagel B."/>
            <person name="Mayer K.F."/>
            <person name="Olsen O.A."/>
        </authorList>
    </citation>
    <scope>NUCLEOTIDE SEQUENCE [LARGE SCALE GENOMIC DNA]</scope>
    <source>
        <strain evidence="3">cv. AL8/78</strain>
    </source>
</reference>
<evidence type="ECO:0000256" key="1">
    <source>
        <dbReference type="SAM" id="MobiDB-lite"/>
    </source>
</evidence>
<reference evidence="3" key="2">
    <citation type="journal article" date="2017" name="Nat. Plants">
        <title>The Aegilops tauschii genome reveals multiple impacts of transposons.</title>
        <authorList>
            <person name="Zhao G."/>
            <person name="Zou C."/>
            <person name="Li K."/>
            <person name="Wang K."/>
            <person name="Li T."/>
            <person name="Gao L."/>
            <person name="Zhang X."/>
            <person name="Wang H."/>
            <person name="Yang Z."/>
            <person name="Liu X."/>
            <person name="Jiang W."/>
            <person name="Mao L."/>
            <person name="Kong X."/>
            <person name="Jiao Y."/>
            <person name="Jia J."/>
        </authorList>
    </citation>
    <scope>NUCLEOTIDE SEQUENCE [LARGE SCALE GENOMIC DNA]</scope>
    <source>
        <strain evidence="3">cv. AL8/78</strain>
    </source>
</reference>
<feature type="region of interest" description="Disordered" evidence="1">
    <location>
        <begin position="1"/>
        <end position="54"/>
    </location>
</feature>
<evidence type="ECO:0000313" key="3">
    <source>
        <dbReference type="Proteomes" id="UP000015105"/>
    </source>
</evidence>
<organism evidence="2 3">
    <name type="scientific">Aegilops tauschii subsp. strangulata</name>
    <name type="common">Goatgrass</name>
    <dbReference type="NCBI Taxonomy" id="200361"/>
    <lineage>
        <taxon>Eukaryota</taxon>
        <taxon>Viridiplantae</taxon>
        <taxon>Streptophyta</taxon>
        <taxon>Embryophyta</taxon>
        <taxon>Tracheophyta</taxon>
        <taxon>Spermatophyta</taxon>
        <taxon>Magnoliopsida</taxon>
        <taxon>Liliopsida</taxon>
        <taxon>Poales</taxon>
        <taxon>Poaceae</taxon>
        <taxon>BOP clade</taxon>
        <taxon>Pooideae</taxon>
        <taxon>Triticodae</taxon>
        <taxon>Triticeae</taxon>
        <taxon>Triticinae</taxon>
        <taxon>Aegilops</taxon>
    </lineage>
</organism>